<dbReference type="EMBL" id="BAABDD010000009">
    <property type="protein sequence ID" value="GAA3743330.1"/>
    <property type="molecule type" value="Genomic_DNA"/>
</dbReference>
<dbReference type="SUPFAM" id="SSF50494">
    <property type="entry name" value="Trypsin-like serine proteases"/>
    <property type="match status" value="1"/>
</dbReference>
<proteinExistence type="predicted"/>
<reference evidence="3" key="1">
    <citation type="journal article" date="2019" name="Int. J. Syst. Evol. Microbiol.">
        <title>The Global Catalogue of Microorganisms (GCM) 10K type strain sequencing project: providing services to taxonomists for standard genome sequencing and annotation.</title>
        <authorList>
            <consortium name="The Broad Institute Genomics Platform"/>
            <consortium name="The Broad Institute Genome Sequencing Center for Infectious Disease"/>
            <person name="Wu L."/>
            <person name="Ma J."/>
        </authorList>
    </citation>
    <scope>NUCLEOTIDE SEQUENCE [LARGE SCALE GENOMIC DNA]</scope>
    <source>
        <strain evidence="3">JCM 17137</strain>
    </source>
</reference>
<sequence>MVRSAAGPSGRDREERNDTGHEATVLVEAQGRAIAAAPMAEGWFEDRPPWDIAVLHTSESLPTTVATAPLGGYEGARAAGRTVSVLGLGDVAHGVWAYSVLRAPSGPRAGYVQLDAASTLGPRITEGFSGSGVVDTTTAHVIGVVSDSYADPRGTFGDVAWMIPVDTIPAVWSGQLRPAAPTTPPAQRDTAWVDGATRTHRLVVALCEVPTIAMLGPREVFHSYLAGRIRRWVPYEGPAELYAARLVARCRDHGELRSALAVLDLLEDNSEPMRRCWEAAAPVLRGGPS</sequence>
<dbReference type="InterPro" id="IPR009003">
    <property type="entry name" value="Peptidase_S1_PA"/>
</dbReference>
<feature type="region of interest" description="Disordered" evidence="1">
    <location>
        <begin position="1"/>
        <end position="21"/>
    </location>
</feature>
<feature type="compositionally biased region" description="Basic and acidic residues" evidence="1">
    <location>
        <begin position="10"/>
        <end position="21"/>
    </location>
</feature>
<name>A0ABP7FQD4_9ACTN</name>
<evidence type="ECO:0000313" key="2">
    <source>
        <dbReference type="EMBL" id="GAA3743330.1"/>
    </source>
</evidence>
<evidence type="ECO:0000313" key="3">
    <source>
        <dbReference type="Proteomes" id="UP001500908"/>
    </source>
</evidence>
<accession>A0ABP7FQD4</accession>
<comment type="caution">
    <text evidence="2">The sequence shown here is derived from an EMBL/GenBank/DDBJ whole genome shotgun (WGS) entry which is preliminary data.</text>
</comment>
<organism evidence="2 3">
    <name type="scientific">Salinactinospora qingdaonensis</name>
    <dbReference type="NCBI Taxonomy" id="702744"/>
    <lineage>
        <taxon>Bacteria</taxon>
        <taxon>Bacillati</taxon>
        <taxon>Actinomycetota</taxon>
        <taxon>Actinomycetes</taxon>
        <taxon>Streptosporangiales</taxon>
        <taxon>Nocardiopsidaceae</taxon>
        <taxon>Salinactinospora</taxon>
    </lineage>
</organism>
<evidence type="ECO:0000256" key="1">
    <source>
        <dbReference type="SAM" id="MobiDB-lite"/>
    </source>
</evidence>
<protein>
    <recommendedName>
        <fullName evidence="4">Trypsin-like peptidase domain-containing protein</fullName>
    </recommendedName>
</protein>
<evidence type="ECO:0008006" key="4">
    <source>
        <dbReference type="Google" id="ProtNLM"/>
    </source>
</evidence>
<keyword evidence="3" id="KW-1185">Reference proteome</keyword>
<dbReference type="Proteomes" id="UP001500908">
    <property type="component" value="Unassembled WGS sequence"/>
</dbReference>
<gene>
    <name evidence="2" type="ORF">GCM10022402_23760</name>
</gene>